<gene>
    <name evidence="2" type="ORF">LEL_03794</name>
</gene>
<dbReference type="Proteomes" id="UP000076881">
    <property type="component" value="Unassembled WGS sequence"/>
</dbReference>
<dbReference type="EMBL" id="AZHF01000002">
    <property type="protein sequence ID" value="OAA80308.1"/>
    <property type="molecule type" value="Genomic_DNA"/>
</dbReference>
<accession>A0A162KVB5</accession>
<proteinExistence type="predicted"/>
<evidence type="ECO:0000256" key="1">
    <source>
        <dbReference type="SAM" id="MobiDB-lite"/>
    </source>
</evidence>
<feature type="region of interest" description="Disordered" evidence="1">
    <location>
        <begin position="1"/>
        <end position="69"/>
    </location>
</feature>
<evidence type="ECO:0000313" key="2">
    <source>
        <dbReference type="EMBL" id="OAA80308.1"/>
    </source>
</evidence>
<reference evidence="2 3" key="1">
    <citation type="journal article" date="2016" name="Genome Biol. Evol.">
        <title>Divergent and convergent evolution of fungal pathogenicity.</title>
        <authorList>
            <person name="Shang Y."/>
            <person name="Xiao G."/>
            <person name="Zheng P."/>
            <person name="Cen K."/>
            <person name="Zhan S."/>
            <person name="Wang C."/>
        </authorList>
    </citation>
    <scope>NUCLEOTIDE SEQUENCE [LARGE SCALE GENOMIC DNA]</scope>
    <source>
        <strain evidence="2 3">RCEF 1005</strain>
    </source>
</reference>
<protein>
    <submittedName>
        <fullName evidence="2">Uncharacterized protein</fullName>
    </submittedName>
</protein>
<organism evidence="2 3">
    <name type="scientific">Akanthomyces lecanii RCEF 1005</name>
    <dbReference type="NCBI Taxonomy" id="1081108"/>
    <lineage>
        <taxon>Eukaryota</taxon>
        <taxon>Fungi</taxon>
        <taxon>Dikarya</taxon>
        <taxon>Ascomycota</taxon>
        <taxon>Pezizomycotina</taxon>
        <taxon>Sordariomycetes</taxon>
        <taxon>Hypocreomycetidae</taxon>
        <taxon>Hypocreales</taxon>
        <taxon>Cordycipitaceae</taxon>
        <taxon>Akanthomyces</taxon>
        <taxon>Cordyceps confragosa</taxon>
    </lineage>
</organism>
<name>A0A162KVB5_CORDF</name>
<keyword evidence="3" id="KW-1185">Reference proteome</keyword>
<comment type="caution">
    <text evidence="2">The sequence shown here is derived from an EMBL/GenBank/DDBJ whole genome shotgun (WGS) entry which is preliminary data.</text>
</comment>
<evidence type="ECO:0000313" key="3">
    <source>
        <dbReference type="Proteomes" id="UP000076881"/>
    </source>
</evidence>
<dbReference type="OrthoDB" id="4158609at2759"/>
<dbReference type="AlphaFoldDB" id="A0A162KVB5"/>
<sequence length="69" mass="7584">MSSNSKTPENLADLQPKTSNTSAQHGIAGMAQQRHTPENTARRNSINDQHAKPGFFGQAFHNIFGRHAK</sequence>